<evidence type="ECO:0000313" key="1">
    <source>
        <dbReference type="EMBL" id="QTA79433.1"/>
    </source>
</evidence>
<dbReference type="EMBL" id="CP061799">
    <property type="protein sequence ID" value="QTA79433.1"/>
    <property type="molecule type" value="Genomic_DNA"/>
</dbReference>
<proteinExistence type="predicted"/>
<evidence type="ECO:0000313" key="2">
    <source>
        <dbReference type="Proteomes" id="UP000663720"/>
    </source>
</evidence>
<dbReference type="Proteomes" id="UP000663720">
    <property type="component" value="Chromosome"/>
</dbReference>
<reference evidence="1" key="1">
    <citation type="journal article" date="2021" name="Microb. Physiol.">
        <title>Proteogenomic Insights into the Physiology of Marine, Sulfate-Reducing, Filamentous Desulfonema limicola and Desulfonema magnum.</title>
        <authorList>
            <person name="Schnaars V."/>
            <person name="Wohlbrand L."/>
            <person name="Scheve S."/>
            <person name="Hinrichs C."/>
            <person name="Reinhardt R."/>
            <person name="Rabus R."/>
        </authorList>
    </citation>
    <scope>NUCLEOTIDE SEQUENCE</scope>
    <source>
        <strain evidence="1">5ac10</strain>
    </source>
</reference>
<name>A0A975B5Y6_9BACT</name>
<dbReference type="RefSeq" id="WP_207691187.1">
    <property type="nucleotide sequence ID" value="NZ_CP061799.1"/>
</dbReference>
<keyword evidence="2" id="KW-1185">Reference proteome</keyword>
<protein>
    <submittedName>
        <fullName evidence="1">Uncharacterized protein</fullName>
    </submittedName>
</protein>
<sequence>MPDTFNTESKILIRSQWSKKLIKFINKKLNSKLVYLGLPSPDAEDILEWVDYIDEVIAFQCRDYPNPSDPSQSIDDIQKLQNKLSELERKRIINNFVVYDGYIEEVILNKKDNAGIKFEINNIVHIFNLDFCNSITSPLSVVDENGDVKEVYKFDAIKTLLQLQGLLEANPKRFVLFLTIHKSYEGKELKNFNDTLSYPQYRKLEKKEKRARYLRSYVIETLKNFFQYHDFVPEFLPVIEYEGVNKHQLLHFTVLGASKKEKTGTAPFFQNIPDILKQKFITIENNQFVNKKTNNINEVDVEINPVNIFSSSKAFKLLWATN</sequence>
<accession>A0A975B5Y6</accession>
<organism evidence="1 2">
    <name type="scientific">Desulfonema limicola</name>
    <dbReference type="NCBI Taxonomy" id="45656"/>
    <lineage>
        <taxon>Bacteria</taxon>
        <taxon>Pseudomonadati</taxon>
        <taxon>Thermodesulfobacteriota</taxon>
        <taxon>Desulfobacteria</taxon>
        <taxon>Desulfobacterales</taxon>
        <taxon>Desulfococcaceae</taxon>
        <taxon>Desulfonema</taxon>
    </lineage>
</organism>
<gene>
    <name evidence="1" type="ORF">dnl_17030</name>
</gene>
<dbReference type="KEGG" id="dli:dnl_17030"/>
<dbReference type="AlphaFoldDB" id="A0A975B5Y6"/>